<dbReference type="InterPro" id="IPR011990">
    <property type="entry name" value="TPR-like_helical_dom_sf"/>
</dbReference>
<keyword evidence="2 3" id="KW-0802">TPR repeat</keyword>
<dbReference type="KEGG" id="bthg:MS2017_1031"/>
<keyword evidence="1" id="KW-0677">Repeat</keyword>
<dbReference type="PANTHER" id="PTHR44809:SF1">
    <property type="entry name" value="PROTEIN O-MANNOSYL-TRANSFERASE TMTC1"/>
    <property type="match status" value="1"/>
</dbReference>
<dbReference type="RefSeq" id="WP_122951488.1">
    <property type="nucleotide sequence ID" value="NZ_CP024634.1"/>
</dbReference>
<dbReference type="PROSITE" id="PS50293">
    <property type="entry name" value="TPR_REGION"/>
    <property type="match status" value="3"/>
</dbReference>
<dbReference type="Gene3D" id="1.25.40.10">
    <property type="entry name" value="Tetratricopeptide repeat domain"/>
    <property type="match status" value="3"/>
</dbReference>
<accession>A0A3G3IMN6</accession>
<evidence type="ECO:0000313" key="4">
    <source>
        <dbReference type="EMBL" id="AYQ56742.1"/>
    </source>
</evidence>
<dbReference type="PROSITE" id="PS50005">
    <property type="entry name" value="TPR"/>
    <property type="match status" value="5"/>
</dbReference>
<dbReference type="InterPro" id="IPR013105">
    <property type="entry name" value="TPR_2"/>
</dbReference>
<evidence type="ECO:0000256" key="3">
    <source>
        <dbReference type="PROSITE-ProRule" id="PRU00339"/>
    </source>
</evidence>
<dbReference type="Pfam" id="PF00515">
    <property type="entry name" value="TPR_1"/>
    <property type="match status" value="1"/>
</dbReference>
<dbReference type="InterPro" id="IPR052943">
    <property type="entry name" value="TMTC_O-mannosyl-trnsfr"/>
</dbReference>
<dbReference type="PANTHER" id="PTHR44809">
    <property type="match status" value="1"/>
</dbReference>
<dbReference type="Proteomes" id="UP000278334">
    <property type="component" value="Chromosome"/>
</dbReference>
<sequence>MAKNNKKKKKSATPLSEEQRAKNAEIYNRKGVFFIEQKRYDEAQQCFEKVLALNPNHTHAHSNIGQLFQEKQCFDKAQQHFEKTLSLDPGHADARWNLSLLQLILGDFSQGWKNYEARYHKNKKNWRVAPLNISIPHYQGENIRGKSLLICFEQGFGDAIQCVRFLPLLKTQKGVRDIILVCQAPLKKLFSSITCIDHLLDENEFRKAEIHGIDYWMFIMSLPLCFNVTSATLPNQLPYLSPSQAAQNKWKDRLPQGFKVGLVWKGSTIHASDKQRSLASIKLLKPLWKIAENINFISLQKDAGEEEAQNPPADQPLIHLGSDIQDFSDTAAIVSQLDLVICVDTAVAHLAGSLNIPCWVLLPNYHTDWRWMTDKEDSAWYPKVMKLFRQTANSNWDEVINKVSESLTELINNPTPPSQAIKHTAETTTPNEFNTHIIQLYKQGDIRGALQLSKQALKLFPDNVNLLENAGGFAGMLNEVELAKKYTLKSLAINPNNANTHNNLGLLYKEQKYLDKAQQHLEKALLLNPNHSEAHNNMGLLLQNQQYFDKAQQHFEKALKIEPNHINAHSELANLLTAKKQFSAAHAHYKIALELNPNDVDTKWNMSLLQLITGDFKQGWKNYEYRYHEGKKNKVIMKPNISLPQYQGEDLRGKNILIYFEQDSGDEIQFIRYLPLLKTQKGVRGIVLVCKPWLKKLFSSMDCIDYIFDENEVRETGVQKPSYWVFMMSLPLHFNTTLKTIPNQLPYLSSPKTEQEKWRDKLPQGFNIGLVWKNEPMRGSDASRSLPSIKILKPLWQVAENVNFISLQKGVGEEEAQNPPTDQPLTHLGNEVQDFADSAAIISQLDLVICVDTAIAHLAGSLNIPCWILLSDYNSDWRWMTDKENSIWYPEVTRLFRQATNGDWDEVVAKISVALTQKISE</sequence>
<evidence type="ECO:0000256" key="2">
    <source>
        <dbReference type="ARBA" id="ARBA00022803"/>
    </source>
</evidence>
<reference evidence="4 5" key="1">
    <citation type="submission" date="2017-11" db="EMBL/GenBank/DDBJ databases">
        <title>Genome sequence of the bacterial symbiont EPR9N from a vent mussel Bathymodiolus thermophilus.</title>
        <authorList>
            <person name="Won Y.-J."/>
        </authorList>
    </citation>
    <scope>NUCLEOTIDE SEQUENCE [LARGE SCALE GENOMIC DNA]</scope>
    <source>
        <strain evidence="4 5">EPR9N</strain>
    </source>
</reference>
<dbReference type="Gene3D" id="3.40.50.2000">
    <property type="entry name" value="Glycogen Phosphorylase B"/>
    <property type="match status" value="2"/>
</dbReference>
<dbReference type="SUPFAM" id="SSF53756">
    <property type="entry name" value="UDP-Glycosyltransferase/glycogen phosphorylase"/>
    <property type="match status" value="2"/>
</dbReference>
<evidence type="ECO:0000256" key="1">
    <source>
        <dbReference type="ARBA" id="ARBA00022737"/>
    </source>
</evidence>
<feature type="repeat" description="TPR" evidence="3">
    <location>
        <begin position="498"/>
        <end position="531"/>
    </location>
</feature>
<feature type="repeat" description="TPR" evidence="3">
    <location>
        <begin position="58"/>
        <end position="91"/>
    </location>
</feature>
<evidence type="ECO:0000313" key="5">
    <source>
        <dbReference type="Proteomes" id="UP000278334"/>
    </source>
</evidence>
<dbReference type="Pfam" id="PF07719">
    <property type="entry name" value="TPR_2"/>
    <property type="match status" value="2"/>
</dbReference>
<dbReference type="SMART" id="SM00028">
    <property type="entry name" value="TPR"/>
    <property type="match status" value="7"/>
</dbReference>
<dbReference type="EMBL" id="CP024634">
    <property type="protein sequence ID" value="AYQ56742.1"/>
    <property type="molecule type" value="Genomic_DNA"/>
</dbReference>
<feature type="repeat" description="TPR" evidence="3">
    <location>
        <begin position="24"/>
        <end position="57"/>
    </location>
</feature>
<dbReference type="AlphaFoldDB" id="A0A3G3IMN6"/>
<proteinExistence type="predicted"/>
<name>A0A3G3IMN6_9GAMM</name>
<feature type="repeat" description="TPR" evidence="3">
    <location>
        <begin position="566"/>
        <end position="599"/>
    </location>
</feature>
<gene>
    <name evidence="4" type="ORF">MS2017_1031</name>
</gene>
<dbReference type="InterPro" id="IPR019734">
    <property type="entry name" value="TPR_rpt"/>
</dbReference>
<dbReference type="SUPFAM" id="SSF48452">
    <property type="entry name" value="TPR-like"/>
    <property type="match status" value="2"/>
</dbReference>
<feature type="repeat" description="TPR" evidence="3">
    <location>
        <begin position="532"/>
        <end position="565"/>
    </location>
</feature>
<protein>
    <submittedName>
        <fullName evidence="4">Uncharacterized protein</fullName>
    </submittedName>
</protein>
<organism evidence="4 5">
    <name type="scientific">Bathymodiolus thermophilus thioautotrophic gill symbiont</name>
    <dbReference type="NCBI Taxonomy" id="2360"/>
    <lineage>
        <taxon>Bacteria</taxon>
        <taxon>Pseudomonadati</taxon>
        <taxon>Pseudomonadota</taxon>
        <taxon>Gammaproteobacteria</taxon>
        <taxon>sulfur-oxidizing symbionts</taxon>
    </lineage>
</organism>
<dbReference type="Pfam" id="PF13432">
    <property type="entry name" value="TPR_16"/>
    <property type="match status" value="1"/>
</dbReference>